<dbReference type="EMBL" id="JAQLOI010000001">
    <property type="protein sequence ID" value="MDB1123952.1"/>
    <property type="molecule type" value="Genomic_DNA"/>
</dbReference>
<dbReference type="InterPro" id="IPR010352">
    <property type="entry name" value="DUF945"/>
</dbReference>
<proteinExistence type="predicted"/>
<reference evidence="1 2" key="1">
    <citation type="submission" date="2023-01" db="EMBL/GenBank/DDBJ databases">
        <title>Vibrio sp. KJ40-1 sp.nov, isolated from marine algae.</title>
        <authorList>
            <person name="Butt M."/>
            <person name="Kim J.M.J."/>
            <person name="Jeon C.O.C."/>
        </authorList>
    </citation>
    <scope>NUCLEOTIDE SEQUENCE [LARGE SCALE GENOMIC DNA]</scope>
    <source>
        <strain evidence="1 2">KJ40-1</strain>
    </source>
</reference>
<dbReference type="Proteomes" id="UP001210678">
    <property type="component" value="Unassembled WGS sequence"/>
</dbReference>
<keyword evidence="2" id="KW-1185">Reference proteome</keyword>
<protein>
    <submittedName>
        <fullName evidence="1">DUF945 family protein</fullName>
    </submittedName>
</protein>
<dbReference type="RefSeq" id="WP_272135763.1">
    <property type="nucleotide sequence ID" value="NZ_JAQLOI010000001.1"/>
</dbReference>
<dbReference type="Pfam" id="PF06097">
    <property type="entry name" value="DUF945"/>
    <property type="match status" value="1"/>
</dbReference>
<organism evidence="1 2">
    <name type="scientific">Vibrio algarum</name>
    <dbReference type="NCBI Taxonomy" id="3020714"/>
    <lineage>
        <taxon>Bacteria</taxon>
        <taxon>Pseudomonadati</taxon>
        <taxon>Pseudomonadota</taxon>
        <taxon>Gammaproteobacteria</taxon>
        <taxon>Vibrionales</taxon>
        <taxon>Vibrionaceae</taxon>
        <taxon>Vibrio</taxon>
    </lineage>
</organism>
<dbReference type="PROSITE" id="PS51257">
    <property type="entry name" value="PROKAR_LIPOPROTEIN"/>
    <property type="match status" value="1"/>
</dbReference>
<evidence type="ECO:0000313" key="1">
    <source>
        <dbReference type="EMBL" id="MDB1123952.1"/>
    </source>
</evidence>
<name>A0ABT4YQW9_9VIBR</name>
<gene>
    <name evidence="1" type="ORF">PGX00_09955</name>
</gene>
<comment type="caution">
    <text evidence="1">The sequence shown here is derived from an EMBL/GenBank/DDBJ whole genome shotgun (WGS) entry which is preliminary data.</text>
</comment>
<sequence>MQQLKKYGAIGGALVLVACWPLAVGQIAQNVLKDAIGSLNSSELSAEVVNYDRGYLSAVASTKYIIKDPALKEQFLLDGLPTEFTLKHNIKHGLIRVATDTNLIDFDELPATLTTITQLNGNTEFALNIENVNYDVPDSSGTSLYLAASQISGSATVLGELDLEFKFPALQVHFDTGESINVSSITGYAKGKKVNGFWHGEQQVNITDSAMLSPDGSVHTSATDFSYKFSSSTNETGERLDTNHIVKAGNVVTSDGELNNLNVDFSIGHLDKVAFEGLVGLYQSNPTVDETVLGQSLPLIDKLFNQGFQIALNNLDLTLGAGQFTSKWLLEVPQGTTGVSQDFSKVITVLTGNLNSYVSNGLVETYPYLQEGIDEMVIMEIMQPTDDGYTIDATISDGNLEFASGQKIPLVAMFMSMMM</sequence>
<accession>A0ABT4YQW9</accession>
<evidence type="ECO:0000313" key="2">
    <source>
        <dbReference type="Proteomes" id="UP001210678"/>
    </source>
</evidence>